<dbReference type="PANTHER" id="PTHR42928">
    <property type="entry name" value="TRICARBOXYLATE-BINDING PROTEIN"/>
    <property type="match status" value="1"/>
</dbReference>
<dbReference type="InterPro" id="IPR042100">
    <property type="entry name" value="Bug_dom1"/>
</dbReference>
<organism evidence="3 4">
    <name type="scientific">Bordetella bronchiseptica 253</name>
    <dbReference type="NCBI Taxonomy" id="568707"/>
    <lineage>
        <taxon>Bacteria</taxon>
        <taxon>Pseudomonadati</taxon>
        <taxon>Pseudomonadota</taxon>
        <taxon>Betaproteobacteria</taxon>
        <taxon>Burkholderiales</taxon>
        <taxon>Alcaligenaceae</taxon>
        <taxon>Bordetella</taxon>
    </lineage>
</organism>
<dbReference type="HOGENOM" id="CLU_045683_1_2_4"/>
<dbReference type="Proteomes" id="UP000007564">
    <property type="component" value="Chromosome"/>
</dbReference>
<accession>A0A0C6P563</accession>
<name>A0A0C6P563_BORBO</name>
<proteinExistence type="inferred from homology"/>
<dbReference type="InterPro" id="IPR005064">
    <property type="entry name" value="BUG"/>
</dbReference>
<feature type="signal peptide" evidence="2">
    <location>
        <begin position="1"/>
        <end position="27"/>
    </location>
</feature>
<dbReference type="AlphaFoldDB" id="A0A0C6P563"/>
<dbReference type="Pfam" id="PF03401">
    <property type="entry name" value="TctC"/>
    <property type="match status" value="1"/>
</dbReference>
<reference evidence="3 4" key="1">
    <citation type="journal article" date="2012" name="BMC Genomics">
        <title>Comparative genomics of the classical Bordetella subspecies: the evolution and exchange of virulence-associated diversity amongst closely related pathogens.</title>
        <authorList>
            <person name="Park J."/>
            <person name="Zhang Y."/>
            <person name="Buboltz A.M."/>
            <person name="Zhang X."/>
            <person name="Schuster S.C."/>
            <person name="Ahuja U."/>
            <person name="Liu M."/>
            <person name="Miller J.F."/>
            <person name="Sebaihia M."/>
            <person name="Bentley S.D."/>
            <person name="Parkhill J."/>
            <person name="Harvill E.T."/>
        </authorList>
    </citation>
    <scope>NUCLEOTIDE SEQUENCE [LARGE SCALE GENOMIC DNA]</scope>
    <source>
        <strain evidence="3 4">253</strain>
    </source>
</reference>
<evidence type="ECO:0000256" key="2">
    <source>
        <dbReference type="SAM" id="SignalP"/>
    </source>
</evidence>
<dbReference type="KEGG" id="bbh:BN112_2718"/>
<evidence type="ECO:0000313" key="4">
    <source>
        <dbReference type="Proteomes" id="UP000007564"/>
    </source>
</evidence>
<protein>
    <submittedName>
        <fullName evidence="3">Putative exported protein</fullName>
    </submittedName>
</protein>
<dbReference type="PANTHER" id="PTHR42928:SF5">
    <property type="entry name" value="BLR1237 PROTEIN"/>
    <property type="match status" value="1"/>
</dbReference>
<dbReference type="EMBL" id="HE965806">
    <property type="protein sequence ID" value="CCJ54635.1"/>
    <property type="molecule type" value="Genomic_DNA"/>
</dbReference>
<sequence length="273" mass="28835">MTVSHVLRVAGRALLAACLLATPAVQAAGYPDRPVRLLVGFAPGGPTDLAARLVAKHLGADLGQAFIVENRAGAGGNIATKDAAGATPDGYTGLVAGINITINPWMTADMHVDSRKDLLPVRIVAIAPTILVVRNDFPARDFQEFLREVRKHPDTYNSAAPGSSPLLATELFSQQTGTRITPVPTFAELGMQDFRFDAWAGVLMPAGTPPAVIDTLARSLDKLAGSAEFEAQVLELGMKPVVQDSPSAFARTIDTELGLYKTLAQSVRGKIAQ</sequence>
<dbReference type="Gene3D" id="3.40.190.150">
    <property type="entry name" value="Bordetella uptake gene, domain 1"/>
    <property type="match status" value="2"/>
</dbReference>
<dbReference type="CDD" id="cd07012">
    <property type="entry name" value="PBP2_Bug_TTT"/>
    <property type="match status" value="1"/>
</dbReference>
<gene>
    <name evidence="3" type="ORF">BN112_2718</name>
</gene>
<evidence type="ECO:0000313" key="3">
    <source>
        <dbReference type="EMBL" id="CCJ54635.1"/>
    </source>
</evidence>
<evidence type="ECO:0000256" key="1">
    <source>
        <dbReference type="ARBA" id="ARBA00006987"/>
    </source>
</evidence>
<dbReference type="OrthoDB" id="8630516at2"/>
<keyword evidence="2" id="KW-0732">Signal</keyword>
<dbReference type="RefSeq" id="WP_015064551.1">
    <property type="nucleotide sequence ID" value="NC_019382.1"/>
</dbReference>
<comment type="similarity">
    <text evidence="1">Belongs to the UPF0065 (bug) family.</text>
</comment>
<feature type="chain" id="PRO_5002200461" evidence="2">
    <location>
        <begin position="28"/>
        <end position="273"/>
    </location>
</feature>
<dbReference type="Gene3D" id="3.40.190.10">
    <property type="entry name" value="Periplasmic binding protein-like II"/>
    <property type="match status" value="2"/>
</dbReference>